<dbReference type="PANTHER" id="PTHR30441:SF4">
    <property type="entry name" value="PROTEIN ASMA"/>
    <property type="match status" value="1"/>
</dbReference>
<evidence type="ECO:0000259" key="1">
    <source>
        <dbReference type="Pfam" id="PF05170"/>
    </source>
</evidence>
<evidence type="ECO:0000313" key="2">
    <source>
        <dbReference type="EMBL" id="MDQ0446611.1"/>
    </source>
</evidence>
<name>A0ABU0HWE1_9HYPH</name>
<dbReference type="EMBL" id="JAUSVP010000002">
    <property type="protein sequence ID" value="MDQ0446611.1"/>
    <property type="molecule type" value="Genomic_DNA"/>
</dbReference>
<protein>
    <submittedName>
        <fullName evidence="2">AsmA protein</fullName>
    </submittedName>
</protein>
<evidence type="ECO:0000313" key="3">
    <source>
        <dbReference type="Proteomes" id="UP001231124"/>
    </source>
</evidence>
<dbReference type="InterPro" id="IPR052894">
    <property type="entry name" value="AsmA-related"/>
</dbReference>
<organism evidence="2 3">
    <name type="scientific">Methylobacterium aerolatum</name>
    <dbReference type="NCBI Taxonomy" id="418708"/>
    <lineage>
        <taxon>Bacteria</taxon>
        <taxon>Pseudomonadati</taxon>
        <taxon>Pseudomonadota</taxon>
        <taxon>Alphaproteobacteria</taxon>
        <taxon>Hyphomicrobiales</taxon>
        <taxon>Methylobacteriaceae</taxon>
        <taxon>Methylobacterium</taxon>
    </lineage>
</organism>
<gene>
    <name evidence="2" type="ORF">QO012_001100</name>
</gene>
<comment type="caution">
    <text evidence="2">The sequence shown here is derived from an EMBL/GenBank/DDBJ whole genome shotgun (WGS) entry which is preliminary data.</text>
</comment>
<dbReference type="InterPro" id="IPR007844">
    <property type="entry name" value="AsmA"/>
</dbReference>
<dbReference type="PANTHER" id="PTHR30441">
    <property type="entry name" value="DUF748 DOMAIN-CONTAINING PROTEIN"/>
    <property type="match status" value="1"/>
</dbReference>
<feature type="domain" description="AsmA" evidence="1">
    <location>
        <begin position="342"/>
        <end position="507"/>
    </location>
</feature>
<keyword evidence="3" id="KW-1185">Reference proteome</keyword>
<reference evidence="2 3" key="1">
    <citation type="submission" date="2023-07" db="EMBL/GenBank/DDBJ databases">
        <title>Genomic Encyclopedia of Type Strains, Phase IV (KMG-IV): sequencing the most valuable type-strain genomes for metagenomic binning, comparative biology and taxonomic classification.</title>
        <authorList>
            <person name="Goeker M."/>
        </authorList>
    </citation>
    <scope>NUCLEOTIDE SEQUENCE [LARGE SCALE GENOMIC DNA]</scope>
    <source>
        <strain evidence="2 3">DSM 19013</strain>
    </source>
</reference>
<proteinExistence type="predicted"/>
<accession>A0ABU0HWE1</accession>
<dbReference type="Proteomes" id="UP001231124">
    <property type="component" value="Unassembled WGS sequence"/>
</dbReference>
<dbReference type="RefSeq" id="WP_238201035.1">
    <property type="nucleotide sequence ID" value="NZ_BPQE01000002.1"/>
</dbReference>
<dbReference type="Pfam" id="PF05170">
    <property type="entry name" value="AsmA"/>
    <property type="match status" value="1"/>
</dbReference>
<sequence>MSQRRPILVLAFCALAVAGLGLRDWPLKDGRAVALANGTLAPYGLSLAAEGPATLRVLPLPKLTLERVRVAAPDGAVLAEGERMAAEFDPVGWIAGRGMVGEIRLDRARLSPDLAAWSGPLTHLRRGFGAGAVPPRLVLAGSRIGDGDEARAIDLDVAWPLWSGALTARATLDWRGVPARLSLTRLRGGDLLEGRRSPFAAELAWEDGGLALDGTAALDADGEAPVTLAGRARFETQSLSRTLAWIGQDAPLAALAGPFSVQGSFETHGRAVSWPVVRVGTGNATLEGAGAFSLGAGKVPRLSVQATLAADRLDVGPLTGALLTLLGDGAAPVALEPLTRGDLDLRMSATEARVGPLTMDDLAASVLVRDAALEIALNRARLKGGVMKARLTLTKGADPAETDLRVQGGVDQIDLGGLMADLGASRWVSGPLQGTFVLDSHARDVAGLIGRVGGRVNVAIEDGALSGLDLADIIHRNGHLAPGALARRNGRTGFEKAAMVLRFSDGIGEIAEADLRGAGVAATLSGQVSLPEQRLDLVALLSSRQSAEARRGIRIAISGPWDDLTAQGRRSDADEPAIRVPTEARMPGGFHVPAVLDLPAPARAYAP</sequence>